<dbReference type="GO" id="GO:0016020">
    <property type="term" value="C:membrane"/>
    <property type="evidence" value="ECO:0007669"/>
    <property type="project" value="UniProtKB-SubCell"/>
</dbReference>
<evidence type="ECO:0000259" key="8">
    <source>
        <dbReference type="PROSITE" id="PS50893"/>
    </source>
</evidence>
<evidence type="ECO:0000256" key="7">
    <source>
        <dbReference type="ARBA" id="ARBA00023136"/>
    </source>
</evidence>
<dbReference type="PROSITE" id="PS50893">
    <property type="entry name" value="ABC_TRANSPORTER_2"/>
    <property type="match status" value="1"/>
</dbReference>
<dbReference type="GO" id="GO:0016887">
    <property type="term" value="F:ATP hydrolysis activity"/>
    <property type="evidence" value="ECO:0007669"/>
    <property type="project" value="InterPro"/>
</dbReference>
<evidence type="ECO:0000256" key="3">
    <source>
        <dbReference type="ARBA" id="ARBA00022692"/>
    </source>
</evidence>
<sequence>SFLTVFSGIIVPYSTGRYQKKAAKSTQDVTASANEVAQEVLSLIRTVRVVAVLLGGASMMAGHFSAEQLTKFILYSEWLIYATWRMADNWSSLMQSIGASEEVLLLMDLLPSKEFLMEGTELQKLRGLVEFVKVSFSYPSRKTVPVLEEINLTVFPHEVIAIVGLSGSGKSTLVNLILNLYEPTSGQVLIDGFPTEDLNVKCLRERIGYVGQEPRLFRMDVASNIKYGCTRKINHQDVELAAKQAFAHGFILSLPSGYQTLVDDGLLSGGQKQRIAIARAILRDPDILILDEATSALDAESEHYVKVASPTPLPHNKCNEQTGARDFIKIKGILHAVKSDSKTKRTVIIIAHRLSTIKSADRIIVMDKGKIVEMGEHSELLKKNGIYARLTERQTDTLA</sequence>
<keyword evidence="6" id="KW-1133">Transmembrane helix</keyword>
<name>A0A843VVI9_COLES</name>
<dbReference type="GO" id="GO:0005524">
    <property type="term" value="F:ATP binding"/>
    <property type="evidence" value="ECO:0007669"/>
    <property type="project" value="UniProtKB-KW"/>
</dbReference>
<dbReference type="InterPro" id="IPR003593">
    <property type="entry name" value="AAA+_ATPase"/>
</dbReference>
<protein>
    <recommendedName>
        <fullName evidence="8">ABC transporter domain-containing protein</fullName>
    </recommendedName>
</protein>
<dbReference type="FunFam" id="3.40.50.300:FF:000967">
    <property type="entry name" value="ABC multidrug transporter mdr4"/>
    <property type="match status" value="1"/>
</dbReference>
<reference evidence="9" key="1">
    <citation type="submission" date="2017-07" db="EMBL/GenBank/DDBJ databases">
        <title>Taro Niue Genome Assembly and Annotation.</title>
        <authorList>
            <person name="Atibalentja N."/>
            <person name="Keating K."/>
            <person name="Fields C.J."/>
        </authorList>
    </citation>
    <scope>NUCLEOTIDE SEQUENCE</scope>
    <source>
        <strain evidence="9">Niue_2</strain>
        <tissue evidence="9">Leaf</tissue>
    </source>
</reference>
<dbReference type="EMBL" id="NMUH01002167">
    <property type="protein sequence ID" value="MQL98297.1"/>
    <property type="molecule type" value="Genomic_DNA"/>
</dbReference>
<evidence type="ECO:0000256" key="4">
    <source>
        <dbReference type="ARBA" id="ARBA00022741"/>
    </source>
</evidence>
<dbReference type="SMART" id="SM00382">
    <property type="entry name" value="AAA"/>
    <property type="match status" value="1"/>
</dbReference>
<evidence type="ECO:0000256" key="1">
    <source>
        <dbReference type="ARBA" id="ARBA00004141"/>
    </source>
</evidence>
<dbReference type="InterPro" id="IPR003439">
    <property type="entry name" value="ABC_transporter-like_ATP-bd"/>
</dbReference>
<dbReference type="AlphaFoldDB" id="A0A843VVI9"/>
<dbReference type="PROSITE" id="PS00211">
    <property type="entry name" value="ABC_TRANSPORTER_1"/>
    <property type="match status" value="1"/>
</dbReference>
<evidence type="ECO:0000256" key="2">
    <source>
        <dbReference type="ARBA" id="ARBA00022448"/>
    </source>
</evidence>
<feature type="non-terminal residue" evidence="9">
    <location>
        <position position="1"/>
    </location>
</feature>
<dbReference type="InterPro" id="IPR017871">
    <property type="entry name" value="ABC_transporter-like_CS"/>
</dbReference>
<evidence type="ECO:0000313" key="9">
    <source>
        <dbReference type="EMBL" id="MQL98297.1"/>
    </source>
</evidence>
<comment type="caution">
    <text evidence="9">The sequence shown here is derived from an EMBL/GenBank/DDBJ whole genome shotgun (WGS) entry which is preliminary data.</text>
</comment>
<organism evidence="9 10">
    <name type="scientific">Colocasia esculenta</name>
    <name type="common">Wild taro</name>
    <name type="synonym">Arum esculentum</name>
    <dbReference type="NCBI Taxonomy" id="4460"/>
    <lineage>
        <taxon>Eukaryota</taxon>
        <taxon>Viridiplantae</taxon>
        <taxon>Streptophyta</taxon>
        <taxon>Embryophyta</taxon>
        <taxon>Tracheophyta</taxon>
        <taxon>Spermatophyta</taxon>
        <taxon>Magnoliopsida</taxon>
        <taxon>Liliopsida</taxon>
        <taxon>Araceae</taxon>
        <taxon>Aroideae</taxon>
        <taxon>Colocasieae</taxon>
        <taxon>Colocasia</taxon>
    </lineage>
</organism>
<dbReference type="OrthoDB" id="6500128at2759"/>
<keyword evidence="4" id="KW-0547">Nucleotide-binding</keyword>
<dbReference type="SUPFAM" id="SSF52540">
    <property type="entry name" value="P-loop containing nucleoside triphosphate hydrolases"/>
    <property type="match status" value="2"/>
</dbReference>
<dbReference type="PANTHER" id="PTHR43394:SF19">
    <property type="entry name" value="ABC TRANSPORTER B FAMILY"/>
    <property type="match status" value="1"/>
</dbReference>
<keyword evidence="10" id="KW-1185">Reference proteome</keyword>
<dbReference type="Gene3D" id="3.40.50.300">
    <property type="entry name" value="P-loop containing nucleotide triphosphate hydrolases"/>
    <property type="match status" value="2"/>
</dbReference>
<dbReference type="GO" id="GO:0015421">
    <property type="term" value="F:ABC-type oligopeptide transporter activity"/>
    <property type="evidence" value="ECO:0007669"/>
    <property type="project" value="TreeGrafter"/>
</dbReference>
<gene>
    <name evidence="9" type="ORF">Taro_031003</name>
</gene>
<comment type="subcellular location">
    <subcellularLocation>
        <location evidence="1">Membrane</location>
        <topology evidence="1">Multi-pass membrane protein</topology>
    </subcellularLocation>
</comment>
<dbReference type="Gene3D" id="1.20.1560.10">
    <property type="entry name" value="ABC transporter type 1, transmembrane domain"/>
    <property type="match status" value="1"/>
</dbReference>
<feature type="domain" description="ABC transporter" evidence="8">
    <location>
        <begin position="129"/>
        <end position="393"/>
    </location>
</feature>
<dbReference type="InterPro" id="IPR039421">
    <property type="entry name" value="Type_1_exporter"/>
</dbReference>
<keyword evidence="7" id="KW-0472">Membrane</keyword>
<evidence type="ECO:0000313" key="10">
    <source>
        <dbReference type="Proteomes" id="UP000652761"/>
    </source>
</evidence>
<evidence type="ECO:0000256" key="6">
    <source>
        <dbReference type="ARBA" id="ARBA00022989"/>
    </source>
</evidence>
<dbReference type="Pfam" id="PF00005">
    <property type="entry name" value="ABC_tran"/>
    <property type="match status" value="1"/>
</dbReference>
<dbReference type="InterPro" id="IPR027417">
    <property type="entry name" value="P-loop_NTPase"/>
</dbReference>
<accession>A0A843VVI9</accession>
<keyword evidence="3" id="KW-0812">Transmembrane</keyword>
<proteinExistence type="predicted"/>
<dbReference type="SUPFAM" id="SSF90123">
    <property type="entry name" value="ABC transporter transmembrane region"/>
    <property type="match status" value="1"/>
</dbReference>
<evidence type="ECO:0000256" key="5">
    <source>
        <dbReference type="ARBA" id="ARBA00022840"/>
    </source>
</evidence>
<dbReference type="InterPro" id="IPR036640">
    <property type="entry name" value="ABC1_TM_sf"/>
</dbReference>
<dbReference type="Proteomes" id="UP000652761">
    <property type="component" value="Unassembled WGS sequence"/>
</dbReference>
<keyword evidence="2" id="KW-0813">Transport</keyword>
<dbReference type="PANTHER" id="PTHR43394">
    <property type="entry name" value="ATP-DEPENDENT PERMEASE MDL1, MITOCHONDRIAL"/>
    <property type="match status" value="1"/>
</dbReference>
<keyword evidence="5" id="KW-0067">ATP-binding</keyword>